<dbReference type="Pfam" id="PF04173">
    <property type="entry name" value="DoxD"/>
    <property type="match status" value="1"/>
</dbReference>
<evidence type="ECO:0000313" key="5">
    <source>
        <dbReference type="Proteomes" id="UP000234329"/>
    </source>
</evidence>
<organism evidence="4 5">
    <name type="scientific">Acidithiobacillus marinus</name>
    <dbReference type="NCBI Taxonomy" id="187490"/>
    <lineage>
        <taxon>Bacteria</taxon>
        <taxon>Pseudomonadati</taxon>
        <taxon>Pseudomonadota</taxon>
        <taxon>Acidithiobacillia</taxon>
        <taxon>Acidithiobacillales</taxon>
        <taxon>Acidithiobacillaceae</taxon>
        <taxon>Acidithiobacillus</taxon>
    </lineage>
</organism>
<evidence type="ECO:0000259" key="3">
    <source>
        <dbReference type="Pfam" id="PF07680"/>
    </source>
</evidence>
<evidence type="ECO:0000256" key="1">
    <source>
        <dbReference type="SAM" id="Phobius"/>
    </source>
</evidence>
<sequence length="362" mass="39481">MSQSTSVQTPSWTSESIFALVGVFALSIRLVQGWIFWGGASRRLFYDFHSIHGTEYAVKMDPHVAGYVANKLVHAMPGSVFPGLIQTIIQSGGFLHFMVWFWTIAELIVGVGLILGIATRILALGSVGLNISLMLIFGWMGSTCVDEWTMASAGFAMGATLMLTGGGSWSLDHWLGRMSPALSNRSWFRLLFSGPLSVSATKKWGVILGILSLLFTAAFYQYIHGAVISPLHARVNFHHYSLSLKGASADTNGDVRFFAYVNAGPDTAKLYLIKADLINGEGQNVEQWSGQQLTAISSKNIDNRFTQAWASRFSATDYGIGGVTGAKAWIRLPGNTHLASGNYKLRLTDIDGKHWSTVVTFK</sequence>
<dbReference type="Pfam" id="PF07680">
    <property type="entry name" value="DoxA"/>
    <property type="match status" value="1"/>
</dbReference>
<feature type="transmembrane region" description="Helical" evidence="1">
    <location>
        <begin position="94"/>
        <end position="115"/>
    </location>
</feature>
<feature type="domain" description="TQO small subunit DoxD" evidence="2">
    <location>
        <begin position="24"/>
        <end position="187"/>
    </location>
</feature>
<dbReference type="InParanoid" id="A0A2I1DKJ3"/>
<keyword evidence="1" id="KW-1133">Transmembrane helix</keyword>
<dbReference type="PANTHER" id="PTHR33452:SF1">
    <property type="entry name" value="INNER MEMBRANE PROTEIN YPHA-RELATED"/>
    <property type="match status" value="1"/>
</dbReference>
<dbReference type="OrthoDB" id="9790967at2"/>
<accession>A0A2I1DKJ3</accession>
<dbReference type="PANTHER" id="PTHR33452">
    <property type="entry name" value="OXIDOREDUCTASE CATD-RELATED"/>
    <property type="match status" value="1"/>
</dbReference>
<keyword evidence="1" id="KW-0472">Membrane</keyword>
<dbReference type="Proteomes" id="UP000234329">
    <property type="component" value="Unassembled WGS sequence"/>
</dbReference>
<proteinExistence type="predicted"/>
<feature type="transmembrane region" description="Helical" evidence="1">
    <location>
        <begin position="17"/>
        <end position="37"/>
    </location>
</feature>
<evidence type="ECO:0000259" key="2">
    <source>
        <dbReference type="Pfam" id="PF04173"/>
    </source>
</evidence>
<evidence type="ECO:0008006" key="6">
    <source>
        <dbReference type="Google" id="ProtNLM"/>
    </source>
</evidence>
<feature type="transmembrane region" description="Helical" evidence="1">
    <location>
        <begin position="153"/>
        <end position="171"/>
    </location>
</feature>
<keyword evidence="1" id="KW-0812">Transmembrane</keyword>
<dbReference type="InterPro" id="IPR011636">
    <property type="entry name" value="DoxA"/>
</dbReference>
<dbReference type="InterPro" id="IPR007301">
    <property type="entry name" value="DoxD"/>
</dbReference>
<name>A0A2I1DKJ3_9PROT</name>
<dbReference type="InterPro" id="IPR051907">
    <property type="entry name" value="DoxX-like_oxidoreductase"/>
</dbReference>
<feature type="domain" description="Thiosulphate:quinone oxidoreductase small subunit DoxA" evidence="3">
    <location>
        <begin position="224"/>
        <end position="356"/>
    </location>
</feature>
<reference evidence="4 5" key="1">
    <citation type="submission" date="2017-03" db="EMBL/GenBank/DDBJ databases">
        <title>Draft genime sequence of the acidophilic sulfur-oxidizing bacterium Acidithiobacillus sp. SH, isolated from seawater.</title>
        <authorList>
            <person name="Sharmin S."/>
            <person name="Tokuhisa M."/>
            <person name="Kanao T."/>
            <person name="Kamimura K."/>
        </authorList>
    </citation>
    <scope>NUCLEOTIDE SEQUENCE [LARGE SCALE GENOMIC DNA]</scope>
    <source>
        <strain evidence="4 5">SH</strain>
    </source>
</reference>
<gene>
    <name evidence="4" type="ORF">B1757_09785</name>
</gene>
<feature type="transmembrane region" description="Helical" evidence="1">
    <location>
        <begin position="121"/>
        <end position="141"/>
    </location>
</feature>
<dbReference type="EMBL" id="MXAV01000036">
    <property type="protein sequence ID" value="PKY10384.1"/>
    <property type="molecule type" value="Genomic_DNA"/>
</dbReference>
<comment type="caution">
    <text evidence="4">The sequence shown here is derived from an EMBL/GenBank/DDBJ whole genome shotgun (WGS) entry which is preliminary data.</text>
</comment>
<dbReference type="RefSeq" id="WP_101538146.1">
    <property type="nucleotide sequence ID" value="NZ_MXAV01000036.1"/>
</dbReference>
<dbReference type="GO" id="GO:0005886">
    <property type="term" value="C:plasma membrane"/>
    <property type="evidence" value="ECO:0007669"/>
    <property type="project" value="TreeGrafter"/>
</dbReference>
<evidence type="ECO:0000313" key="4">
    <source>
        <dbReference type="EMBL" id="PKY10384.1"/>
    </source>
</evidence>
<protein>
    <recommendedName>
        <fullName evidence="6">Quinol oxidase</fullName>
    </recommendedName>
</protein>
<dbReference type="AlphaFoldDB" id="A0A2I1DKJ3"/>
<keyword evidence="5" id="KW-1185">Reference proteome</keyword>
<feature type="transmembrane region" description="Helical" evidence="1">
    <location>
        <begin position="204"/>
        <end position="223"/>
    </location>
</feature>